<dbReference type="EMBL" id="BART01026028">
    <property type="protein sequence ID" value="GAG92075.1"/>
    <property type="molecule type" value="Genomic_DNA"/>
</dbReference>
<accession>X1BAG5</accession>
<reference evidence="1" key="1">
    <citation type="journal article" date="2014" name="Front. Microbiol.">
        <title>High frequency of phylogenetically diverse reductive dehalogenase-homologous genes in deep subseafloor sedimentary metagenomes.</title>
        <authorList>
            <person name="Kawai M."/>
            <person name="Futagami T."/>
            <person name="Toyoda A."/>
            <person name="Takaki Y."/>
            <person name="Nishi S."/>
            <person name="Hori S."/>
            <person name="Arai W."/>
            <person name="Tsubouchi T."/>
            <person name="Morono Y."/>
            <person name="Uchiyama I."/>
            <person name="Ito T."/>
            <person name="Fujiyama A."/>
            <person name="Inagaki F."/>
            <person name="Takami H."/>
        </authorList>
    </citation>
    <scope>NUCLEOTIDE SEQUENCE</scope>
    <source>
        <strain evidence="1">Expedition CK06-06</strain>
    </source>
</reference>
<dbReference type="AlphaFoldDB" id="X1BAG5"/>
<feature type="non-terminal residue" evidence="1">
    <location>
        <position position="33"/>
    </location>
</feature>
<protein>
    <submittedName>
        <fullName evidence="1">Uncharacterized protein</fullName>
    </submittedName>
</protein>
<evidence type="ECO:0000313" key="1">
    <source>
        <dbReference type="EMBL" id="GAG92075.1"/>
    </source>
</evidence>
<organism evidence="1">
    <name type="scientific">marine sediment metagenome</name>
    <dbReference type="NCBI Taxonomy" id="412755"/>
    <lineage>
        <taxon>unclassified sequences</taxon>
        <taxon>metagenomes</taxon>
        <taxon>ecological metagenomes</taxon>
    </lineage>
</organism>
<name>X1BAG5_9ZZZZ</name>
<proteinExistence type="predicted"/>
<gene>
    <name evidence="1" type="ORF">S01H4_46552</name>
</gene>
<sequence length="33" mass="3750">MSAKKDTVISGIVIPERIKDFNFVLIGKEKKPF</sequence>
<comment type="caution">
    <text evidence="1">The sequence shown here is derived from an EMBL/GenBank/DDBJ whole genome shotgun (WGS) entry which is preliminary data.</text>
</comment>